<keyword evidence="2" id="KW-1185">Reference proteome</keyword>
<evidence type="ECO:0000313" key="2">
    <source>
        <dbReference type="Proteomes" id="UP000076603"/>
    </source>
</evidence>
<sequence>MTGYLVAYVSENIDTGRESFIEYCLNNGLAGTPNSANAIYQVGKGDGVFLKILKNDGTVMDWEFMYKWVNC</sequence>
<dbReference type="PATRIC" id="fig|1121326.3.peg.6126"/>
<protein>
    <submittedName>
        <fullName evidence="1">Uncharacterized protein</fullName>
    </submittedName>
</protein>
<comment type="caution">
    <text evidence="1">The sequence shown here is derived from an EMBL/GenBank/DDBJ whole genome shotgun (WGS) entry which is preliminary data.</text>
</comment>
<dbReference type="Proteomes" id="UP000076603">
    <property type="component" value="Unassembled WGS sequence"/>
</dbReference>
<name>A0A161W0E9_9CLOT</name>
<reference evidence="1 2" key="1">
    <citation type="submission" date="2016-04" db="EMBL/GenBank/DDBJ databases">
        <title>Genome sequence of Clostridium magnum DSM 2767.</title>
        <authorList>
            <person name="Poehlein A."/>
            <person name="Uhlig R."/>
            <person name="Fischer R."/>
            <person name="Bahl H."/>
            <person name="Daniel R."/>
        </authorList>
    </citation>
    <scope>NUCLEOTIDE SEQUENCE [LARGE SCALE GENOMIC DNA]</scope>
    <source>
        <strain evidence="1 2">DSM 2767</strain>
    </source>
</reference>
<dbReference type="STRING" id="1121326.CLMAG_60630"/>
<evidence type="ECO:0000313" key="1">
    <source>
        <dbReference type="EMBL" id="KZL88570.1"/>
    </source>
</evidence>
<organism evidence="1 2">
    <name type="scientific">Clostridium magnum DSM 2767</name>
    <dbReference type="NCBI Taxonomy" id="1121326"/>
    <lineage>
        <taxon>Bacteria</taxon>
        <taxon>Bacillati</taxon>
        <taxon>Bacillota</taxon>
        <taxon>Clostridia</taxon>
        <taxon>Eubacteriales</taxon>
        <taxon>Clostridiaceae</taxon>
        <taxon>Clostridium</taxon>
    </lineage>
</organism>
<dbReference type="AlphaFoldDB" id="A0A161W0E9"/>
<dbReference type="EMBL" id="LWAE01000016">
    <property type="protein sequence ID" value="KZL88570.1"/>
    <property type="molecule type" value="Genomic_DNA"/>
</dbReference>
<dbReference type="RefSeq" id="WP_175562215.1">
    <property type="nucleotide sequence ID" value="NZ_FQXL01000037.1"/>
</dbReference>
<proteinExistence type="predicted"/>
<gene>
    <name evidence="1" type="ORF">CLMAG_60630</name>
</gene>
<accession>A0A161W0E9</accession>